<organism evidence="1">
    <name type="scientific">Tanacetum cinerariifolium</name>
    <name type="common">Dalmatian daisy</name>
    <name type="synonym">Chrysanthemum cinerariifolium</name>
    <dbReference type="NCBI Taxonomy" id="118510"/>
    <lineage>
        <taxon>Eukaryota</taxon>
        <taxon>Viridiplantae</taxon>
        <taxon>Streptophyta</taxon>
        <taxon>Embryophyta</taxon>
        <taxon>Tracheophyta</taxon>
        <taxon>Spermatophyta</taxon>
        <taxon>Magnoliopsida</taxon>
        <taxon>eudicotyledons</taxon>
        <taxon>Gunneridae</taxon>
        <taxon>Pentapetalae</taxon>
        <taxon>asterids</taxon>
        <taxon>campanulids</taxon>
        <taxon>Asterales</taxon>
        <taxon>Asteraceae</taxon>
        <taxon>Asteroideae</taxon>
        <taxon>Anthemideae</taxon>
        <taxon>Anthemidinae</taxon>
        <taxon>Tanacetum</taxon>
    </lineage>
</organism>
<protein>
    <submittedName>
        <fullName evidence="1">Uncharacterized protein</fullName>
    </submittedName>
</protein>
<name>A0A699VFV7_TANCI</name>
<dbReference type="EMBL" id="BKCJ011423061">
    <property type="protein sequence ID" value="GFD32316.1"/>
    <property type="molecule type" value="Genomic_DNA"/>
</dbReference>
<accession>A0A699VFV7</accession>
<dbReference type="AlphaFoldDB" id="A0A699VFV7"/>
<evidence type="ECO:0000313" key="1">
    <source>
        <dbReference type="EMBL" id="GFD32316.1"/>
    </source>
</evidence>
<gene>
    <name evidence="1" type="ORF">Tci_904285</name>
</gene>
<sequence length="113" mass="12332">MNRGIAHGPAQNGRRAVHAGTDHFALEIAHLDIKQAAGPDGQQVDPGPPHQVAHRLGHTTRCRRTLQNPQHFACAVIAQQLRAHGVQITGDLLRRSWHLLRAEALGNQRGFGV</sequence>
<proteinExistence type="predicted"/>
<feature type="non-terminal residue" evidence="1">
    <location>
        <position position="113"/>
    </location>
</feature>
<reference evidence="1" key="1">
    <citation type="journal article" date="2019" name="Sci. Rep.">
        <title>Draft genome of Tanacetum cinerariifolium, the natural source of mosquito coil.</title>
        <authorList>
            <person name="Yamashiro T."/>
            <person name="Shiraishi A."/>
            <person name="Satake H."/>
            <person name="Nakayama K."/>
        </authorList>
    </citation>
    <scope>NUCLEOTIDE SEQUENCE</scope>
</reference>
<comment type="caution">
    <text evidence="1">The sequence shown here is derived from an EMBL/GenBank/DDBJ whole genome shotgun (WGS) entry which is preliminary data.</text>
</comment>